<keyword evidence="2" id="KW-1185">Reference proteome</keyword>
<dbReference type="EMBL" id="JAGRRH010000119">
    <property type="protein sequence ID" value="KAG7336552.1"/>
    <property type="molecule type" value="Genomic_DNA"/>
</dbReference>
<gene>
    <name evidence="1" type="ORF">IV203_004823</name>
</gene>
<sequence length="112" mass="12831">MRWTQSYAHDIGLGGSYGHHFKEVMIPQLVHFDGILIRDGLKQTLKLNDNKTVKKKGEEGYEPAYKYDFIFDVVCHNVRVITDTASLDLCGNECHGHTKDGKNLEPESFQEY</sequence>
<reference evidence="1" key="2">
    <citation type="submission" date="2021-04" db="EMBL/GenBank/DDBJ databases">
        <authorList>
            <person name="Podell S."/>
        </authorList>
    </citation>
    <scope>NUCLEOTIDE SEQUENCE</scope>
    <source>
        <strain evidence="1">Hildebrandi</strain>
    </source>
</reference>
<dbReference type="Proteomes" id="UP000693970">
    <property type="component" value="Unassembled WGS sequence"/>
</dbReference>
<organism evidence="1 2">
    <name type="scientific">Nitzschia inconspicua</name>
    <dbReference type="NCBI Taxonomy" id="303405"/>
    <lineage>
        <taxon>Eukaryota</taxon>
        <taxon>Sar</taxon>
        <taxon>Stramenopiles</taxon>
        <taxon>Ochrophyta</taxon>
        <taxon>Bacillariophyta</taxon>
        <taxon>Bacillariophyceae</taxon>
        <taxon>Bacillariophycidae</taxon>
        <taxon>Bacillariales</taxon>
        <taxon>Bacillariaceae</taxon>
        <taxon>Nitzschia</taxon>
    </lineage>
</organism>
<evidence type="ECO:0000313" key="2">
    <source>
        <dbReference type="Proteomes" id="UP000693970"/>
    </source>
</evidence>
<evidence type="ECO:0000313" key="1">
    <source>
        <dbReference type="EMBL" id="KAG7336552.1"/>
    </source>
</evidence>
<reference evidence="1" key="1">
    <citation type="journal article" date="2021" name="Sci. Rep.">
        <title>Diploid genomic architecture of Nitzschia inconspicua, an elite biomass production diatom.</title>
        <authorList>
            <person name="Oliver A."/>
            <person name="Podell S."/>
            <person name="Pinowska A."/>
            <person name="Traller J.C."/>
            <person name="Smith S.R."/>
            <person name="McClure R."/>
            <person name="Beliaev A."/>
            <person name="Bohutskyi P."/>
            <person name="Hill E.A."/>
            <person name="Rabines A."/>
            <person name="Zheng H."/>
            <person name="Allen L.Z."/>
            <person name="Kuo A."/>
            <person name="Grigoriev I.V."/>
            <person name="Allen A.E."/>
            <person name="Hazlebeck D."/>
            <person name="Allen E.E."/>
        </authorList>
    </citation>
    <scope>NUCLEOTIDE SEQUENCE</scope>
    <source>
        <strain evidence="1">Hildebrandi</strain>
    </source>
</reference>
<protein>
    <submittedName>
        <fullName evidence="1">Uncharacterized protein</fullName>
    </submittedName>
</protein>
<proteinExistence type="predicted"/>
<dbReference type="AlphaFoldDB" id="A0A9K3P784"/>
<name>A0A9K3P784_9STRA</name>
<comment type="caution">
    <text evidence="1">The sequence shown here is derived from an EMBL/GenBank/DDBJ whole genome shotgun (WGS) entry which is preliminary data.</text>
</comment>
<accession>A0A9K3P784</accession>